<feature type="region of interest" description="Disordered" evidence="1">
    <location>
        <begin position="93"/>
        <end position="112"/>
    </location>
</feature>
<evidence type="ECO:0000256" key="1">
    <source>
        <dbReference type="SAM" id="MobiDB-lite"/>
    </source>
</evidence>
<gene>
    <name evidence="2" type="ORF">HCEG_05077</name>
</gene>
<organism evidence="3">
    <name type="scientific">Ajellomyces capsulatus (strain H88)</name>
    <name type="common">Darling's disease fungus</name>
    <name type="synonym">Histoplasma capsulatum</name>
    <dbReference type="NCBI Taxonomy" id="544711"/>
    <lineage>
        <taxon>Eukaryota</taxon>
        <taxon>Fungi</taxon>
        <taxon>Dikarya</taxon>
        <taxon>Ascomycota</taxon>
        <taxon>Pezizomycotina</taxon>
        <taxon>Eurotiomycetes</taxon>
        <taxon>Eurotiomycetidae</taxon>
        <taxon>Onygenales</taxon>
        <taxon>Ajellomycetaceae</taxon>
        <taxon>Histoplasma</taxon>
    </lineage>
</organism>
<dbReference type="Proteomes" id="UP000008142">
    <property type="component" value="Unassembled WGS sequence"/>
</dbReference>
<sequence>MRSQQGLFSLALYGLVDHRPRTGLPHGGDRGSGRPSTFQQLVSYIVNWKHIPKAWSREAEAWISGDKSQFQGLEFADRFCIMLRLRVKNYGSKVDKKRPTWPPATDHSSGGG</sequence>
<dbReference type="EMBL" id="DS990639">
    <property type="protein sequence ID" value="EGC45862.1"/>
    <property type="molecule type" value="Genomic_DNA"/>
</dbReference>
<dbReference type="HOGENOM" id="CLU_2145106_0_0_1"/>
<evidence type="ECO:0000313" key="3">
    <source>
        <dbReference type="Proteomes" id="UP000008142"/>
    </source>
</evidence>
<evidence type="ECO:0000313" key="2">
    <source>
        <dbReference type="EMBL" id="EGC45862.1"/>
    </source>
</evidence>
<proteinExistence type="predicted"/>
<dbReference type="OrthoDB" id="10580118at2759"/>
<reference evidence="3" key="1">
    <citation type="submission" date="2008-07" db="EMBL/GenBank/DDBJ databases">
        <title>Annotation of Ajellomyces capsulatus strain H88.</title>
        <authorList>
            <person name="Champion M."/>
            <person name="Cuomo C."/>
            <person name="Ma L.-J."/>
            <person name="Henn M.R."/>
            <person name="Sil A."/>
            <person name="Goldman B."/>
            <person name="Young S.K."/>
            <person name="Kodira C.D."/>
            <person name="Zeng Q."/>
            <person name="Koehrsen M."/>
            <person name="Alvarado L."/>
            <person name="Berlin A."/>
            <person name="Borenstein D."/>
            <person name="Chen Z."/>
            <person name="Engels R."/>
            <person name="Freedman E."/>
            <person name="Gellesch M."/>
            <person name="Goldberg J."/>
            <person name="Griggs A."/>
            <person name="Gujja S."/>
            <person name="Heiman D."/>
            <person name="Hepburn T."/>
            <person name="Howarth C."/>
            <person name="Jen D."/>
            <person name="Larson L."/>
            <person name="Lewis B."/>
            <person name="Mehta T."/>
            <person name="Park D."/>
            <person name="Pearson M."/>
            <person name="Roberts A."/>
            <person name="Saif S."/>
            <person name="Shea T."/>
            <person name="Shenoy N."/>
            <person name="Sisk P."/>
            <person name="Stolte C."/>
            <person name="Sykes S."/>
            <person name="Walk T."/>
            <person name="White J."/>
            <person name="Yandava C."/>
            <person name="Klein B."/>
            <person name="McEwen J.G."/>
            <person name="Puccia R."/>
            <person name="Goldman G.H."/>
            <person name="Felipe M.S."/>
            <person name="Nino-Vega G."/>
            <person name="San-Blas G."/>
            <person name="Taylor J."/>
            <person name="Mendoza L."/>
            <person name="Galagan J."/>
            <person name="Nusbaum C."/>
            <person name="Birren B."/>
        </authorList>
    </citation>
    <scope>NUCLEOTIDE SEQUENCE [LARGE SCALE GENOMIC DNA]</scope>
    <source>
        <strain evidence="3">H88</strain>
    </source>
</reference>
<accession>F0UK22</accession>
<protein>
    <submittedName>
        <fullName evidence="2">Predicted protein</fullName>
    </submittedName>
</protein>
<dbReference type="AlphaFoldDB" id="F0UK22"/>
<name>F0UK22_AJEC8</name>